<feature type="domain" description="Activator of Hsp90 ATPase homologue 1/2-like C-terminal" evidence="2">
    <location>
        <begin position="17"/>
        <end position="134"/>
    </location>
</feature>
<evidence type="ECO:0000313" key="4">
    <source>
        <dbReference type="Proteomes" id="UP001651050"/>
    </source>
</evidence>
<evidence type="ECO:0000259" key="2">
    <source>
        <dbReference type="Pfam" id="PF08327"/>
    </source>
</evidence>
<dbReference type="InterPro" id="IPR013538">
    <property type="entry name" value="ASHA1/2-like_C"/>
</dbReference>
<dbReference type="Proteomes" id="UP001651050">
    <property type="component" value="Unassembled WGS sequence"/>
</dbReference>
<organism evidence="3 4">
    <name type="scientific">Isoptericola peretonis</name>
    <dbReference type="NCBI Taxonomy" id="2918523"/>
    <lineage>
        <taxon>Bacteria</taxon>
        <taxon>Bacillati</taxon>
        <taxon>Actinomycetota</taxon>
        <taxon>Actinomycetes</taxon>
        <taxon>Micrococcales</taxon>
        <taxon>Promicromonosporaceae</taxon>
        <taxon>Isoptericola</taxon>
    </lineage>
</organism>
<comment type="caution">
    <text evidence="3">The sequence shown here is derived from an EMBL/GenBank/DDBJ whole genome shotgun (WGS) entry which is preliminary data.</text>
</comment>
<protein>
    <submittedName>
        <fullName evidence="3">SRPBCC domain-containing protein</fullName>
    </submittedName>
</protein>
<dbReference type="Gene3D" id="3.30.530.20">
    <property type="match status" value="1"/>
</dbReference>
<name>A0ABT0J4W9_9MICO</name>
<dbReference type="InterPro" id="IPR023393">
    <property type="entry name" value="START-like_dom_sf"/>
</dbReference>
<evidence type="ECO:0000256" key="1">
    <source>
        <dbReference type="ARBA" id="ARBA00006817"/>
    </source>
</evidence>
<dbReference type="Pfam" id="PF08327">
    <property type="entry name" value="AHSA1"/>
    <property type="match status" value="1"/>
</dbReference>
<accession>A0ABT0J4W9</accession>
<dbReference type="SUPFAM" id="SSF55961">
    <property type="entry name" value="Bet v1-like"/>
    <property type="match status" value="1"/>
</dbReference>
<proteinExistence type="inferred from homology"/>
<dbReference type="CDD" id="cd07814">
    <property type="entry name" value="SRPBCC_CalC_Aha1-like"/>
    <property type="match status" value="1"/>
</dbReference>
<dbReference type="RefSeq" id="WP_416344377.1">
    <property type="nucleotide sequence ID" value="NZ_JALQCY010000003.1"/>
</dbReference>
<dbReference type="EMBL" id="JALQCY010000003">
    <property type="protein sequence ID" value="MCK9794540.1"/>
    <property type="molecule type" value="Genomic_DNA"/>
</dbReference>
<comment type="similarity">
    <text evidence="1">Belongs to the AHA1 family.</text>
</comment>
<gene>
    <name evidence="3" type="ORF">M1843_12360</name>
</gene>
<evidence type="ECO:0000313" key="3">
    <source>
        <dbReference type="EMBL" id="MCK9794540.1"/>
    </source>
</evidence>
<keyword evidence="4" id="KW-1185">Reference proteome</keyword>
<reference evidence="3 4" key="1">
    <citation type="submission" date="2022-02" db="EMBL/GenBank/DDBJ databases">
        <title>The car tank lid bacteriome: a reservoir of bacteria with potential in bioremediation of fuel.</title>
        <authorList>
            <person name="Vidal-Verdu A."/>
            <person name="Gomez-Martinez D."/>
            <person name="Latorre-Perez A."/>
            <person name="Pereto J."/>
            <person name="Porcar M."/>
        </authorList>
    </citation>
    <scope>NUCLEOTIDE SEQUENCE [LARGE SCALE GENOMIC DNA]</scope>
    <source>
        <strain evidence="3 4">4D.3</strain>
    </source>
</reference>
<sequence length="151" mass="17030">MVDILHRIGVTTPAPETTTQRVYDALTTVEGLAAWWTEKTTGDAGLGGELEFRFPDGGFDMEVTELRPRERVVWRVVGGPDEWVGTTIEWELCQDGDWTVVLFAHRGWREPVEFMHHCSTKWGSFLLSLKSLVEDGEGAPSPRDVKIDNWG</sequence>